<protein>
    <recommendedName>
        <fullName evidence="3">Heterokaryon incompatibility domain-containing protein</fullName>
    </recommendedName>
</protein>
<keyword evidence="2" id="KW-0472">Membrane</keyword>
<keyword evidence="2" id="KW-1133">Transmembrane helix</keyword>
<evidence type="ECO:0000313" key="4">
    <source>
        <dbReference type="EMBL" id="KAK8055000.1"/>
    </source>
</evidence>
<gene>
    <name evidence="4" type="ORF">PG993_000227</name>
</gene>
<dbReference type="Pfam" id="PF06985">
    <property type="entry name" value="HET"/>
    <property type="match status" value="1"/>
</dbReference>
<evidence type="ECO:0000313" key="5">
    <source>
        <dbReference type="Proteomes" id="UP001444661"/>
    </source>
</evidence>
<feature type="domain" description="Heterokaryon incompatibility" evidence="3">
    <location>
        <begin position="169"/>
        <end position="257"/>
    </location>
</feature>
<reference evidence="4 5" key="1">
    <citation type="submission" date="2023-01" db="EMBL/GenBank/DDBJ databases">
        <title>Analysis of 21 Apiospora genomes using comparative genomics revels a genus with tremendous synthesis potential of carbohydrate active enzymes and secondary metabolites.</title>
        <authorList>
            <person name="Sorensen T."/>
        </authorList>
    </citation>
    <scope>NUCLEOTIDE SEQUENCE [LARGE SCALE GENOMIC DNA]</scope>
    <source>
        <strain evidence="4 5">CBS 33761</strain>
    </source>
</reference>
<evidence type="ECO:0000256" key="1">
    <source>
        <dbReference type="SAM" id="MobiDB-lite"/>
    </source>
</evidence>
<feature type="transmembrane region" description="Helical" evidence="2">
    <location>
        <begin position="699"/>
        <end position="722"/>
    </location>
</feature>
<evidence type="ECO:0000259" key="3">
    <source>
        <dbReference type="Pfam" id="PF06985"/>
    </source>
</evidence>
<feature type="transmembrane region" description="Helical" evidence="2">
    <location>
        <begin position="734"/>
        <end position="754"/>
    </location>
</feature>
<sequence>MAETQKQESISDRPEEEQYGEDDWVDEDDSDEYSSDRADLSENARRFAHEYSIDSPCPNFQNVGPIASSHFYVTFRDFSCNCQFCGPILPKVLDIAERERPGEEIRSIYGIVLRFKPISMNIVFTNGPWLEISLYSPTGCSMGIFAEKLPRRDQSLPGVRAVESMDRLLCILQNSTDDWEMQSVCMAKIYQDATVVIAASSAHGAHDGFLGLRKQYFDDCLISPDSNSKGLYAMPEIHSYDPARGQTLSTRAWAFQERLLARRYLSFDQKELHWECELSWYCECGVSDWNGNEVDTYSLRRLCGTATSQDQAYYFWRATIVPYYSERALSVTSDRLPALSAIARVFQDKLQDTYLAGLWKRDLLKGLCWSRGSIYDEHPDSPRGNIAPTWTWCAVEGPAYNQVFDAKFMAHSQCLGAECTPSGINDLGEVRDGFITLRGPLVKAFVGLSTDGINLGEWIQIWASRKQDGNPNGLRQICKFKPDGVVVKKPEGNRDVPSESRVVLTTWQAVESSLEATQLDVLGSWDTNNAIHTFAPVWCLHIGEDIDAATGLHSLALVLSTSPKSPERFIRIGFSWVKKGGHNDLHIALAYIAYNQRGMRRYDYEDKWDEYDMNEKEGKGEDGEFYQTFNLIFTLLSGLSLSVLTFDEFHNEQKHSDLVDASAGLMTSSAITAVVAVMTVTMLLFKFEGHVDPAWMDLAISWIPLILVDTAILEFLVGMVLWYTAKYSTTSTAIISLQLGILLVGTMLMAVWMWKTMRQEFGLGAEERII</sequence>
<name>A0ABR1U7Z9_9PEZI</name>
<feature type="compositionally biased region" description="Basic and acidic residues" evidence="1">
    <location>
        <begin position="1"/>
        <end position="13"/>
    </location>
</feature>
<feature type="compositionally biased region" description="Acidic residues" evidence="1">
    <location>
        <begin position="14"/>
        <end position="33"/>
    </location>
</feature>
<keyword evidence="5" id="KW-1185">Reference proteome</keyword>
<organism evidence="4 5">
    <name type="scientific">Apiospora rasikravindrae</name>
    <dbReference type="NCBI Taxonomy" id="990691"/>
    <lineage>
        <taxon>Eukaryota</taxon>
        <taxon>Fungi</taxon>
        <taxon>Dikarya</taxon>
        <taxon>Ascomycota</taxon>
        <taxon>Pezizomycotina</taxon>
        <taxon>Sordariomycetes</taxon>
        <taxon>Xylariomycetidae</taxon>
        <taxon>Amphisphaeriales</taxon>
        <taxon>Apiosporaceae</taxon>
        <taxon>Apiospora</taxon>
    </lineage>
</organism>
<comment type="caution">
    <text evidence="4">The sequence shown here is derived from an EMBL/GenBank/DDBJ whole genome shotgun (WGS) entry which is preliminary data.</text>
</comment>
<dbReference type="PANTHER" id="PTHR33112:SF15">
    <property type="entry name" value="HETEROKARYON INCOMPATIBILITY DOMAIN-CONTAINING PROTEIN"/>
    <property type="match status" value="1"/>
</dbReference>
<proteinExistence type="predicted"/>
<evidence type="ECO:0000256" key="2">
    <source>
        <dbReference type="SAM" id="Phobius"/>
    </source>
</evidence>
<feature type="region of interest" description="Disordered" evidence="1">
    <location>
        <begin position="1"/>
        <end position="39"/>
    </location>
</feature>
<accession>A0ABR1U7Z9</accession>
<dbReference type="EMBL" id="JAQQWK010000001">
    <property type="protein sequence ID" value="KAK8055000.1"/>
    <property type="molecule type" value="Genomic_DNA"/>
</dbReference>
<dbReference type="PANTHER" id="PTHR33112">
    <property type="entry name" value="DOMAIN PROTEIN, PUTATIVE-RELATED"/>
    <property type="match status" value="1"/>
</dbReference>
<feature type="transmembrane region" description="Helical" evidence="2">
    <location>
        <begin position="658"/>
        <end position="687"/>
    </location>
</feature>
<dbReference type="InterPro" id="IPR010730">
    <property type="entry name" value="HET"/>
</dbReference>
<dbReference type="Proteomes" id="UP001444661">
    <property type="component" value="Unassembled WGS sequence"/>
</dbReference>
<keyword evidence="2" id="KW-0812">Transmembrane</keyword>